<evidence type="ECO:0000313" key="1">
    <source>
        <dbReference type="EMBL" id="GAA4017336.1"/>
    </source>
</evidence>
<gene>
    <name evidence="1" type="ORF">GCM10022408_33610</name>
</gene>
<sequence>MPAALVSFASAFYRMIFPVLSSLLLLTLCVGCQPGLEKQAKSAVSEYAGARMDEPRDYRAGRFVLRPYTRRDSAAYAATLFQVADSSSLIRPVKQPDSVRIGTFVHHAFQEQTKTGRITRDSGEFVVYANREVVQLVMKPAK</sequence>
<evidence type="ECO:0000313" key="2">
    <source>
        <dbReference type="Proteomes" id="UP001500567"/>
    </source>
</evidence>
<name>A0ABP7SWT4_9BACT</name>
<organism evidence="1 2">
    <name type="scientific">Hymenobacter fastidiosus</name>
    <dbReference type="NCBI Taxonomy" id="486264"/>
    <lineage>
        <taxon>Bacteria</taxon>
        <taxon>Pseudomonadati</taxon>
        <taxon>Bacteroidota</taxon>
        <taxon>Cytophagia</taxon>
        <taxon>Cytophagales</taxon>
        <taxon>Hymenobacteraceae</taxon>
        <taxon>Hymenobacter</taxon>
    </lineage>
</organism>
<reference evidence="2" key="1">
    <citation type="journal article" date="2019" name="Int. J. Syst. Evol. Microbiol.">
        <title>The Global Catalogue of Microorganisms (GCM) 10K type strain sequencing project: providing services to taxonomists for standard genome sequencing and annotation.</title>
        <authorList>
            <consortium name="The Broad Institute Genomics Platform"/>
            <consortium name="The Broad Institute Genome Sequencing Center for Infectious Disease"/>
            <person name="Wu L."/>
            <person name="Ma J."/>
        </authorList>
    </citation>
    <scope>NUCLEOTIDE SEQUENCE [LARGE SCALE GENOMIC DNA]</scope>
    <source>
        <strain evidence="2">JCM 17224</strain>
    </source>
</reference>
<protein>
    <submittedName>
        <fullName evidence="1">Uncharacterized protein</fullName>
    </submittedName>
</protein>
<dbReference type="Proteomes" id="UP001500567">
    <property type="component" value="Unassembled WGS sequence"/>
</dbReference>
<dbReference type="EMBL" id="BAABDJ010000038">
    <property type="protein sequence ID" value="GAA4017336.1"/>
    <property type="molecule type" value="Genomic_DNA"/>
</dbReference>
<comment type="caution">
    <text evidence="1">The sequence shown here is derived from an EMBL/GenBank/DDBJ whole genome shotgun (WGS) entry which is preliminary data.</text>
</comment>
<keyword evidence="2" id="KW-1185">Reference proteome</keyword>
<accession>A0ABP7SWT4</accession>
<proteinExistence type="predicted"/>